<evidence type="ECO:0000256" key="1">
    <source>
        <dbReference type="ARBA" id="ARBA00022729"/>
    </source>
</evidence>
<dbReference type="Proteomes" id="UP000004217">
    <property type="component" value="Unassembled WGS sequence"/>
</dbReference>
<dbReference type="Pfam" id="PF00149">
    <property type="entry name" value="Metallophos"/>
    <property type="match status" value="1"/>
</dbReference>
<sequence>MRCCFSAHLPALAALSALPGPCEVLRSGARLAPALLRSASAAVQRARAPHPDDLAAVHLELVTLTEDSAVITWYTGVPGTDDGLGHPLPAVTEGEVVYGTHPSRLDRVASEERATAHHQVELTGLEPGQTYYYQARSRGRAAAPTPLHLVRGNAVGTSTYGFGSSGGPYSFTTPQPPPGRHLLSVALCNDLHLGETTAGLVGGLPLLRGVPQQPGREPYPQLMSRALVAEARRRGADVLLAGGDLSAGGSAHDLGEARRILDGFGTHGRDYFAVRGNHDRSPAPQNTFRAAFLDDGGPGHFAHDLGGLRIIGLDTYVKSGNGADAGGLGAEQLAWFRERLREQPDQPTLVFGHHPLTVRDSVFPVTRGHCLERRQARAVVDAYTAAPGVFLHHAGHTHRNKRTVLARAPHVTQQEVAAAKEYPGGFTLVRIHSGGYALNHYKSGAPAARQWSERSRRVAAGLWPHHSLGRSVTDRNSMAPHDLSGVTGRR</sequence>
<dbReference type="InterPro" id="IPR004843">
    <property type="entry name" value="Calcineurin-like_PHP"/>
</dbReference>
<dbReference type="SUPFAM" id="SSF49363">
    <property type="entry name" value="Purple acid phosphatase, N-terminal domain"/>
    <property type="match status" value="1"/>
</dbReference>
<dbReference type="SUPFAM" id="SSF56300">
    <property type="entry name" value="Metallo-dependent phosphatases"/>
    <property type="match status" value="1"/>
</dbReference>
<feature type="domain" description="Purple acid phosphatase N-terminal" evidence="4">
    <location>
        <begin position="57"/>
        <end position="140"/>
    </location>
</feature>
<reference evidence="5 6" key="1">
    <citation type="submission" date="2011-08" db="EMBL/GenBank/DDBJ databases">
        <authorList>
            <person name="Lin Y."/>
            <person name="Hao X."/>
            <person name="Johnstone L."/>
            <person name="Miller S.J."/>
            <person name="Wei G."/>
            <person name="Rensing C."/>
        </authorList>
    </citation>
    <scope>NUCLEOTIDE SEQUENCE [LARGE SCALE GENOMIC DNA]</scope>
    <source>
        <strain evidence="5 6">K42</strain>
    </source>
</reference>
<name>G2GE39_9ACTN</name>
<feature type="domain" description="Calcineurin-like phosphoesterase" evidence="3">
    <location>
        <begin position="184"/>
        <end position="399"/>
    </location>
</feature>
<evidence type="ECO:0000256" key="2">
    <source>
        <dbReference type="SAM" id="MobiDB-lite"/>
    </source>
</evidence>
<evidence type="ECO:0000259" key="3">
    <source>
        <dbReference type="Pfam" id="PF00149"/>
    </source>
</evidence>
<accession>G2GE39</accession>
<evidence type="ECO:0000313" key="5">
    <source>
        <dbReference type="EMBL" id="EGX58226.1"/>
    </source>
</evidence>
<dbReference type="GO" id="GO:0003993">
    <property type="term" value="F:acid phosphatase activity"/>
    <property type="evidence" value="ECO:0007669"/>
    <property type="project" value="InterPro"/>
</dbReference>
<proteinExistence type="predicted"/>
<dbReference type="InterPro" id="IPR008963">
    <property type="entry name" value="Purple_acid_Pase-like_N"/>
</dbReference>
<evidence type="ECO:0000313" key="6">
    <source>
        <dbReference type="Proteomes" id="UP000004217"/>
    </source>
</evidence>
<dbReference type="GO" id="GO:0046872">
    <property type="term" value="F:metal ion binding"/>
    <property type="evidence" value="ECO:0007669"/>
    <property type="project" value="InterPro"/>
</dbReference>
<dbReference type="EMBL" id="AGBF01000062">
    <property type="protein sequence ID" value="EGX58226.1"/>
    <property type="molecule type" value="Genomic_DNA"/>
</dbReference>
<dbReference type="Pfam" id="PF16656">
    <property type="entry name" value="Pur_ac_phosph_N"/>
    <property type="match status" value="1"/>
</dbReference>
<feature type="region of interest" description="Disordered" evidence="2">
    <location>
        <begin position="467"/>
        <end position="490"/>
    </location>
</feature>
<dbReference type="Gene3D" id="2.60.40.380">
    <property type="entry name" value="Purple acid phosphatase-like, N-terminal"/>
    <property type="match status" value="1"/>
</dbReference>
<protein>
    <submittedName>
        <fullName evidence="5">Metallophosphoesterase</fullName>
    </submittedName>
</protein>
<dbReference type="PANTHER" id="PTHR43143">
    <property type="entry name" value="METALLOPHOSPHOESTERASE, CALCINEURIN SUPERFAMILY"/>
    <property type="match status" value="1"/>
</dbReference>
<dbReference type="PATRIC" id="fig|700597.3.peg.3699"/>
<dbReference type="InterPro" id="IPR015914">
    <property type="entry name" value="PAPs_N"/>
</dbReference>
<dbReference type="RefSeq" id="WP_007497273.1">
    <property type="nucleotide sequence ID" value="NZ_AGBF01000062.1"/>
</dbReference>
<dbReference type="PANTHER" id="PTHR43143:SF1">
    <property type="entry name" value="SERINE_THREONINE-PROTEIN PHOSPHATASE CPPED1"/>
    <property type="match status" value="1"/>
</dbReference>
<keyword evidence="1" id="KW-0732">Signal</keyword>
<comment type="caution">
    <text evidence="5">The sequence shown here is derived from an EMBL/GenBank/DDBJ whole genome shotgun (WGS) entry which is preliminary data.</text>
</comment>
<dbReference type="OrthoDB" id="4507037at2"/>
<organism evidence="5 6">
    <name type="scientific">Streptomyces zinciresistens K42</name>
    <dbReference type="NCBI Taxonomy" id="700597"/>
    <lineage>
        <taxon>Bacteria</taxon>
        <taxon>Bacillati</taxon>
        <taxon>Actinomycetota</taxon>
        <taxon>Actinomycetes</taxon>
        <taxon>Kitasatosporales</taxon>
        <taxon>Streptomycetaceae</taxon>
        <taxon>Streptomyces</taxon>
    </lineage>
</organism>
<dbReference type="InterPro" id="IPR051918">
    <property type="entry name" value="STPP_CPPED1"/>
</dbReference>
<keyword evidence="6" id="KW-1185">Reference proteome</keyword>
<dbReference type="AlphaFoldDB" id="G2GE39"/>
<gene>
    <name evidence="5" type="ORF">SZN_18844</name>
</gene>
<evidence type="ECO:0000259" key="4">
    <source>
        <dbReference type="Pfam" id="PF16656"/>
    </source>
</evidence>
<dbReference type="InterPro" id="IPR029052">
    <property type="entry name" value="Metallo-depent_PP-like"/>
</dbReference>
<dbReference type="Gene3D" id="3.60.21.10">
    <property type="match status" value="1"/>
</dbReference>